<evidence type="ECO:0000259" key="11">
    <source>
        <dbReference type="PROSITE" id="PS50011"/>
    </source>
</evidence>
<feature type="domain" description="Protein kinase" evidence="11">
    <location>
        <begin position="1"/>
        <end position="202"/>
    </location>
</feature>
<dbReference type="Proteomes" id="UP000039865">
    <property type="component" value="Unassembled WGS sequence"/>
</dbReference>
<dbReference type="OrthoDB" id="193931at2759"/>
<gene>
    <name evidence="12" type="primary">Contig18740.g19898</name>
    <name evidence="12" type="ORF">STYLEM_4069</name>
</gene>
<dbReference type="PROSITE" id="PS00107">
    <property type="entry name" value="PROTEIN_KINASE_ATP"/>
    <property type="match status" value="1"/>
</dbReference>
<feature type="region of interest" description="Disordered" evidence="10">
    <location>
        <begin position="367"/>
        <end position="387"/>
    </location>
</feature>
<protein>
    <recommendedName>
        <fullName evidence="1">non-specific serine/threonine protein kinase</fullName>
        <ecNumber evidence="1">2.7.11.1</ecNumber>
    </recommendedName>
</protein>
<dbReference type="EMBL" id="CCKQ01003945">
    <property type="protein sequence ID" value="CDW75083.1"/>
    <property type="molecule type" value="Genomic_DNA"/>
</dbReference>
<evidence type="ECO:0000313" key="12">
    <source>
        <dbReference type="EMBL" id="CDW75083.1"/>
    </source>
</evidence>
<dbReference type="Gene3D" id="1.10.510.10">
    <property type="entry name" value="Transferase(Phosphotransferase) domain 1"/>
    <property type="match status" value="1"/>
</dbReference>
<evidence type="ECO:0000256" key="2">
    <source>
        <dbReference type="ARBA" id="ARBA00022527"/>
    </source>
</evidence>
<dbReference type="InterPro" id="IPR011009">
    <property type="entry name" value="Kinase-like_dom_sf"/>
</dbReference>
<dbReference type="InterPro" id="IPR017441">
    <property type="entry name" value="Protein_kinase_ATP_BS"/>
</dbReference>
<accession>A0A078A0T9</accession>
<keyword evidence="3" id="KW-0808">Transferase</keyword>
<dbReference type="EC" id="2.7.11.1" evidence="1"/>
<dbReference type="PANTHER" id="PTHR43895:SF32">
    <property type="entry name" value="SERINE_THREONINE-PROTEIN KINASE CHK1"/>
    <property type="match status" value="1"/>
</dbReference>
<evidence type="ECO:0000256" key="7">
    <source>
        <dbReference type="ARBA" id="ARBA00047899"/>
    </source>
</evidence>
<keyword evidence="2" id="KW-0723">Serine/threonine-protein kinase</keyword>
<keyword evidence="13" id="KW-1185">Reference proteome</keyword>
<organism evidence="12 13">
    <name type="scientific">Stylonychia lemnae</name>
    <name type="common">Ciliate</name>
    <dbReference type="NCBI Taxonomy" id="5949"/>
    <lineage>
        <taxon>Eukaryota</taxon>
        <taxon>Sar</taxon>
        <taxon>Alveolata</taxon>
        <taxon>Ciliophora</taxon>
        <taxon>Intramacronucleata</taxon>
        <taxon>Spirotrichea</taxon>
        <taxon>Stichotrichia</taxon>
        <taxon>Sporadotrichida</taxon>
        <taxon>Oxytrichidae</taxon>
        <taxon>Stylonychinae</taxon>
        <taxon>Stylonychia</taxon>
    </lineage>
</organism>
<feature type="binding site" evidence="9">
    <location>
        <position position="28"/>
    </location>
    <ligand>
        <name>ATP</name>
        <dbReference type="ChEBI" id="CHEBI:30616"/>
    </ligand>
</feature>
<reference evidence="12 13" key="1">
    <citation type="submission" date="2014-06" db="EMBL/GenBank/DDBJ databases">
        <authorList>
            <person name="Swart Estienne"/>
        </authorList>
    </citation>
    <scope>NUCLEOTIDE SEQUENCE [LARGE SCALE GENOMIC DNA]</scope>
    <source>
        <strain evidence="12 13">130c</strain>
    </source>
</reference>
<evidence type="ECO:0000256" key="4">
    <source>
        <dbReference type="ARBA" id="ARBA00022741"/>
    </source>
</evidence>
<evidence type="ECO:0000313" key="13">
    <source>
        <dbReference type="Proteomes" id="UP000039865"/>
    </source>
</evidence>
<dbReference type="PROSITE" id="PS50011">
    <property type="entry name" value="PROTEIN_KINASE_DOM"/>
    <property type="match status" value="1"/>
</dbReference>
<proteinExistence type="predicted"/>
<comment type="catalytic activity">
    <reaction evidence="8">
        <text>L-seryl-[protein] + ATP = O-phospho-L-seryl-[protein] + ADP + H(+)</text>
        <dbReference type="Rhea" id="RHEA:17989"/>
        <dbReference type="Rhea" id="RHEA-COMP:9863"/>
        <dbReference type="Rhea" id="RHEA-COMP:11604"/>
        <dbReference type="ChEBI" id="CHEBI:15378"/>
        <dbReference type="ChEBI" id="CHEBI:29999"/>
        <dbReference type="ChEBI" id="CHEBI:30616"/>
        <dbReference type="ChEBI" id="CHEBI:83421"/>
        <dbReference type="ChEBI" id="CHEBI:456216"/>
        <dbReference type="EC" id="2.7.11.1"/>
    </reaction>
</comment>
<comment type="catalytic activity">
    <reaction evidence="7">
        <text>L-threonyl-[protein] + ATP = O-phospho-L-threonyl-[protein] + ADP + H(+)</text>
        <dbReference type="Rhea" id="RHEA:46608"/>
        <dbReference type="Rhea" id="RHEA-COMP:11060"/>
        <dbReference type="Rhea" id="RHEA-COMP:11605"/>
        <dbReference type="ChEBI" id="CHEBI:15378"/>
        <dbReference type="ChEBI" id="CHEBI:30013"/>
        <dbReference type="ChEBI" id="CHEBI:30616"/>
        <dbReference type="ChEBI" id="CHEBI:61977"/>
        <dbReference type="ChEBI" id="CHEBI:456216"/>
        <dbReference type="EC" id="2.7.11.1"/>
    </reaction>
</comment>
<dbReference type="PANTHER" id="PTHR43895">
    <property type="entry name" value="CALCIUM/CALMODULIN-DEPENDENT PROTEIN KINASE KINASE-RELATED"/>
    <property type="match status" value="1"/>
</dbReference>
<dbReference type="SMART" id="SM00220">
    <property type="entry name" value="S_TKc"/>
    <property type="match status" value="1"/>
</dbReference>
<keyword evidence="5 12" id="KW-0418">Kinase</keyword>
<evidence type="ECO:0000256" key="9">
    <source>
        <dbReference type="PROSITE-ProRule" id="PRU10141"/>
    </source>
</evidence>
<dbReference type="GO" id="GO:0007165">
    <property type="term" value="P:signal transduction"/>
    <property type="evidence" value="ECO:0007669"/>
    <property type="project" value="TreeGrafter"/>
</dbReference>
<name>A0A078A0T9_STYLE</name>
<evidence type="ECO:0000256" key="10">
    <source>
        <dbReference type="SAM" id="MobiDB-lite"/>
    </source>
</evidence>
<dbReference type="GO" id="GO:0004674">
    <property type="term" value="F:protein serine/threonine kinase activity"/>
    <property type="evidence" value="ECO:0007669"/>
    <property type="project" value="UniProtKB-KW"/>
</dbReference>
<dbReference type="AlphaFoldDB" id="A0A078A0T9"/>
<evidence type="ECO:0000256" key="8">
    <source>
        <dbReference type="ARBA" id="ARBA00048679"/>
    </source>
</evidence>
<evidence type="ECO:0000256" key="6">
    <source>
        <dbReference type="ARBA" id="ARBA00022840"/>
    </source>
</evidence>
<keyword evidence="6 9" id="KW-0067">ATP-binding</keyword>
<dbReference type="InParanoid" id="A0A078A0T9"/>
<evidence type="ECO:0000256" key="5">
    <source>
        <dbReference type="ARBA" id="ARBA00022777"/>
    </source>
</evidence>
<dbReference type="Pfam" id="PF00069">
    <property type="entry name" value="Pkinase"/>
    <property type="match status" value="1"/>
</dbReference>
<dbReference type="InterPro" id="IPR000719">
    <property type="entry name" value="Prot_kinase_dom"/>
</dbReference>
<evidence type="ECO:0000256" key="1">
    <source>
        <dbReference type="ARBA" id="ARBA00012513"/>
    </source>
</evidence>
<dbReference type="Gene3D" id="3.30.200.20">
    <property type="entry name" value="Phosphorylase Kinase, domain 1"/>
    <property type="match status" value="1"/>
</dbReference>
<sequence length="441" mass="49632">MGKTLGQGAFGLVKQATNSETGEEVAIKILDKEKIKQEDLGESIKKEISFEKYIGLPNYDQLITDLKPENILINEEGVVKISDFGLSVFCKKLQQGPNLMHTTCGTLNYIAPEIVKNTGYDGQMADIWACGVILYFMMTGRRPFDDESVHKLLDKIIVGDFKFPIDDQKVLSEESKDLVKCILNPNPRKRYTIDMIKLHPWIQIDEDLLSQNWSESEILPSINQLADEMSSNQGGVAFSSALSPAERNINPSISNGLVMGLNNLPQSDLLMSFLHGRAFGNMFEIKPKKKVPLQLSSPFQKKKQNFKIMPTGSILQNYFYTREEPTQIFDTILEEMTKFQDPIIIPESQTFRLIATYYKVKPTVGSQSNRAKSPMRRSFGGSGKGNQDDLNNKIVEISFNITKITKSISFGAFNREDGSVDAYDEVLGAMHHIIKQFSLCQ</sequence>
<evidence type="ECO:0000256" key="3">
    <source>
        <dbReference type="ARBA" id="ARBA00022679"/>
    </source>
</evidence>
<dbReference type="SUPFAM" id="SSF56112">
    <property type="entry name" value="Protein kinase-like (PK-like)"/>
    <property type="match status" value="1"/>
</dbReference>
<keyword evidence="4 9" id="KW-0547">Nucleotide-binding</keyword>
<dbReference type="GO" id="GO:0005524">
    <property type="term" value="F:ATP binding"/>
    <property type="evidence" value="ECO:0007669"/>
    <property type="project" value="UniProtKB-UniRule"/>
</dbReference>